<evidence type="ECO:0000313" key="2">
    <source>
        <dbReference type="Proteomes" id="UP000034810"/>
    </source>
</evidence>
<evidence type="ECO:0000313" key="1">
    <source>
        <dbReference type="EMBL" id="KKS82397.1"/>
    </source>
</evidence>
<gene>
    <name evidence="1" type="ORF">UV58_C0010G0017</name>
</gene>
<name>A0A0G1CA20_9BACT</name>
<protein>
    <submittedName>
        <fullName evidence="1">Uncharacterized protein</fullName>
    </submittedName>
</protein>
<dbReference type="EMBL" id="LCFA01000010">
    <property type="protein sequence ID" value="KKS82397.1"/>
    <property type="molecule type" value="Genomic_DNA"/>
</dbReference>
<proteinExistence type="predicted"/>
<dbReference type="AlphaFoldDB" id="A0A0G1CA20"/>
<dbReference type="Proteomes" id="UP000034810">
    <property type="component" value="Unassembled WGS sequence"/>
</dbReference>
<organism evidence="1 2">
    <name type="scientific">Candidatus Wolfebacteria bacterium GW2011_GWC1_43_10</name>
    <dbReference type="NCBI Taxonomy" id="1619011"/>
    <lineage>
        <taxon>Bacteria</taxon>
        <taxon>Candidatus Wolfeibacteriota</taxon>
    </lineage>
</organism>
<reference evidence="1 2" key="1">
    <citation type="journal article" date="2015" name="Nature">
        <title>rRNA introns, odd ribosomes, and small enigmatic genomes across a large radiation of phyla.</title>
        <authorList>
            <person name="Brown C.T."/>
            <person name="Hug L.A."/>
            <person name="Thomas B.C."/>
            <person name="Sharon I."/>
            <person name="Castelle C.J."/>
            <person name="Singh A."/>
            <person name="Wilkins M.J."/>
            <person name="Williams K.H."/>
            <person name="Banfield J.F."/>
        </authorList>
    </citation>
    <scope>NUCLEOTIDE SEQUENCE [LARGE SCALE GENOMIC DNA]</scope>
</reference>
<accession>A0A0G1CA20</accession>
<comment type="caution">
    <text evidence="1">The sequence shown here is derived from an EMBL/GenBank/DDBJ whole genome shotgun (WGS) entry which is preliminary data.</text>
</comment>
<sequence length="165" mass="19732">MNRKYEKQEWRETRLKGKMAESLVYNLLQEAGNEVYAIGYEEILPGLSGEGRNKFVRDTIVGKKIAAIPDLFVIDKSKQPHLVEVKFRWYSKWHENDPERIKFLKENWKEAIVIMVGRDQKPYFRFCVHPFEDIKPIQNFKPFNISDRNIDEFSALIEKYFLKNE</sequence>